<feature type="domain" description="Tyrosine-protein phosphatase" evidence="11">
    <location>
        <begin position="848"/>
        <end position="1122"/>
    </location>
</feature>
<keyword evidence="9" id="KW-0206">Cytoskeleton</keyword>
<dbReference type="InterPro" id="IPR016130">
    <property type="entry name" value="Tyr_Pase_AS"/>
</dbReference>
<feature type="compositionally biased region" description="Low complexity" evidence="10">
    <location>
        <begin position="753"/>
        <end position="764"/>
    </location>
</feature>
<proteinExistence type="evidence at transcript level"/>
<dbReference type="InterPro" id="IPR029071">
    <property type="entry name" value="Ubiquitin-like_domsf"/>
</dbReference>
<dbReference type="FunFam" id="1.20.80.10:FF:000014">
    <property type="entry name" value="Tyrosine-protein phosphatase non-receptor type"/>
    <property type="match status" value="1"/>
</dbReference>
<dbReference type="InterPro" id="IPR000387">
    <property type="entry name" value="Tyr_Pase_dom"/>
</dbReference>
<evidence type="ECO:0000256" key="9">
    <source>
        <dbReference type="ARBA" id="ARBA00023212"/>
    </source>
</evidence>
<dbReference type="Pfam" id="PF00373">
    <property type="entry name" value="FERM_M"/>
    <property type="match status" value="1"/>
</dbReference>
<evidence type="ECO:0000256" key="7">
    <source>
        <dbReference type="ARBA" id="ARBA00022912"/>
    </source>
</evidence>
<dbReference type="SUPFAM" id="SSF54236">
    <property type="entry name" value="Ubiquitin-like"/>
    <property type="match status" value="1"/>
</dbReference>
<dbReference type="SMART" id="SM00295">
    <property type="entry name" value="B41"/>
    <property type="match status" value="1"/>
</dbReference>
<dbReference type="Pfam" id="PF09380">
    <property type="entry name" value="FERM_C"/>
    <property type="match status" value="1"/>
</dbReference>
<dbReference type="Pfam" id="PF09379">
    <property type="entry name" value="FERM_N"/>
    <property type="match status" value="1"/>
</dbReference>
<dbReference type="InterPro" id="IPR035963">
    <property type="entry name" value="FERM_2"/>
</dbReference>
<dbReference type="Gene3D" id="2.30.29.30">
    <property type="entry name" value="Pleckstrin-homology domain (PH domain)/Phosphotyrosine-binding domain (PTB)"/>
    <property type="match status" value="1"/>
</dbReference>
<dbReference type="PANTHER" id="PTHR45706">
    <property type="entry name" value="TYROSINE-PROTEIN PHOSPHATASE"/>
    <property type="match status" value="1"/>
</dbReference>
<dbReference type="InterPro" id="IPR019749">
    <property type="entry name" value="Band_41_domain"/>
</dbReference>
<dbReference type="GO" id="GO:0004725">
    <property type="term" value="F:protein tyrosine phosphatase activity"/>
    <property type="evidence" value="ECO:0007669"/>
    <property type="project" value="UniProtKB-EC"/>
</dbReference>
<organism evidence="14">
    <name type="scientific">Rhipicephalus pulchellus</name>
    <name type="common">Yellow backed tick</name>
    <name type="synonym">Dermacentor pulchellus</name>
    <dbReference type="NCBI Taxonomy" id="72859"/>
    <lineage>
        <taxon>Eukaryota</taxon>
        <taxon>Metazoa</taxon>
        <taxon>Ecdysozoa</taxon>
        <taxon>Arthropoda</taxon>
        <taxon>Chelicerata</taxon>
        <taxon>Arachnida</taxon>
        <taxon>Acari</taxon>
        <taxon>Parasitiformes</taxon>
        <taxon>Ixodida</taxon>
        <taxon>Ixodoidea</taxon>
        <taxon>Ixodidae</taxon>
        <taxon>Rhipicephalinae</taxon>
        <taxon>Rhipicephalus</taxon>
        <taxon>Rhipicephalus</taxon>
    </lineage>
</organism>
<dbReference type="InterPro" id="IPR011993">
    <property type="entry name" value="PH-like_dom_sf"/>
</dbReference>
<feature type="compositionally biased region" description="Basic and acidic residues" evidence="10">
    <location>
        <begin position="391"/>
        <end position="400"/>
    </location>
</feature>
<dbReference type="Gene3D" id="1.20.80.10">
    <property type="match status" value="1"/>
</dbReference>
<dbReference type="PROSITE" id="PS50057">
    <property type="entry name" value="FERM_3"/>
    <property type="match status" value="1"/>
</dbReference>
<feature type="region of interest" description="Disordered" evidence="10">
    <location>
        <begin position="380"/>
        <end position="400"/>
    </location>
</feature>
<evidence type="ECO:0000256" key="2">
    <source>
        <dbReference type="ARBA" id="ARBA00004282"/>
    </source>
</evidence>
<evidence type="ECO:0000256" key="3">
    <source>
        <dbReference type="ARBA" id="ARBA00009649"/>
    </source>
</evidence>
<reference evidence="14" key="1">
    <citation type="submission" date="2012-11" db="EMBL/GenBank/DDBJ databases">
        <authorList>
            <person name="Lucero-Rivera Y.E."/>
            <person name="Tovar-Ramirez D."/>
        </authorList>
    </citation>
    <scope>NUCLEOTIDE SEQUENCE</scope>
    <source>
        <tissue evidence="14">Salivary gland</tissue>
    </source>
</reference>
<dbReference type="InterPro" id="IPR018980">
    <property type="entry name" value="FERM_PH-like_C"/>
</dbReference>
<comment type="similarity">
    <text evidence="3">Belongs to the protein-tyrosine phosphatase family. Non-receptor class subfamily.</text>
</comment>
<dbReference type="SMART" id="SM01196">
    <property type="entry name" value="FERM_C"/>
    <property type="match status" value="1"/>
</dbReference>
<name>L7M6N5_RHIPC</name>
<sequence>MPFRLKLKKSKHYSVVSKSLCVIAVKLLENATVECIVSSRTAGRECLQNVCQRLQITQPEYFGLRYQTRDGQLRWVDLERPLKKQLDKHGAASSSREGGGSGCCSLQLGVMFYVPDAAQARRLLQSDVTRYYYFSQLKSDVLEGKLPCDRREAIRLASYSLQAEFGDHRPEHHTAEYLRNFVLFPKSVLLACANEEEEAALLDEIVNAHRSLQGLDHATAELYYIQTVQRLEGYGEERFEVRDPSSGVDMVLGVSVQGVTARRVRRSGDHETSQAALHASPPGEEQQPQPAVYQWSEIVDLIHHKRNFKIVGRDAAHSAQFQLEDVSTAKYIWKMCVQQHGFFMSMQESASAAPGGLMGETYTRAPSINIGGGESFRWTSAPDVESSGGERATDVGESRESLDELAVYHTETRNSENYAFPGSTSELVDPNHNGYDHHPTNPVPIRENVAASTEHIPMHNDIGQQAHSVHHSYVSLPRSSESATDLRRALLPSYRQAPDYETAVLNKYGVTSCSLNDLPLETRQNSQVYHQQHPATTSAVSNELDISLSRSCNPLLPPLSYMHYGNFADLTELGDSMSFGDLANNNNNRIDGIAHGRAPPLLAPPLHTYSTPELTSQGLSYEVNPAQLFANMHLNYQYKPPPPYPYGQRPSASTPDLTRNHHQLRASASPDLVSRRHLSQSTIQGSEPSLPHYQAAVNGKVMSESLRSIVEPPRPVLPTYVPVGESWNAQVSGVAQPQRIQVCVSSPTTREQVAAAAAKPVDATPVPPPRKQVTEEKREPPSQEASPAHPLGPMMVAAMNGLTLTVAQPDQLLTGDQDSADQESPSPSTSKDLRPEQILESRLEDGQVFLEFERIAKRKPNADFTTALLSENTSRNRFSDVLPYEENRVRLTPTPDNRTGYINASHVSASVGDSQRFYIAAQGPTRETAKSFWQMIWENHVGVVVMLTETEDEHGREKCFQYWPTADGDDAALSFGEYRVARKGVVSSAVAVTTSLTLSRSQGVACSHRNVWHLRYTDWPDHGTPGDIQGFLGFMEEVDSVRRLASGDQRLLRTRNTPMVVHCTAGVGRSGVVILCDILLFCLDHNVPVDVPRVLSSVRMQRMLSVQTLAQYKFVYHVLIRYLRNSRLI</sequence>
<evidence type="ECO:0000256" key="1">
    <source>
        <dbReference type="ARBA" id="ARBA00004245"/>
    </source>
</evidence>
<dbReference type="PANTHER" id="PTHR45706:SF1">
    <property type="entry name" value="PEZ, ISOFORM A"/>
    <property type="match status" value="1"/>
</dbReference>
<dbReference type="SMART" id="SM00404">
    <property type="entry name" value="PTPc_motif"/>
    <property type="match status" value="1"/>
</dbReference>
<dbReference type="GO" id="GO:0005856">
    <property type="term" value="C:cytoskeleton"/>
    <property type="evidence" value="ECO:0007669"/>
    <property type="project" value="UniProtKB-SubCell"/>
</dbReference>
<dbReference type="InterPro" id="IPR003595">
    <property type="entry name" value="Tyr_Pase_cat"/>
</dbReference>
<dbReference type="PRINTS" id="PR00700">
    <property type="entry name" value="PRTYPHPHTASE"/>
</dbReference>
<dbReference type="GO" id="GO:0070161">
    <property type="term" value="C:anchoring junction"/>
    <property type="evidence" value="ECO:0007669"/>
    <property type="project" value="UniProtKB-SubCell"/>
</dbReference>
<feature type="region of interest" description="Disordered" evidence="10">
    <location>
        <begin position="814"/>
        <end position="836"/>
    </location>
</feature>
<dbReference type="InterPro" id="IPR000299">
    <property type="entry name" value="FERM_domain"/>
</dbReference>
<dbReference type="CDD" id="cd17099">
    <property type="entry name" value="FERM_F1_PTPN14_like"/>
    <property type="match status" value="1"/>
</dbReference>
<dbReference type="InterPro" id="IPR029021">
    <property type="entry name" value="Prot-tyrosine_phosphatase-like"/>
</dbReference>
<feature type="compositionally biased region" description="Basic and acidic residues" evidence="10">
    <location>
        <begin position="772"/>
        <end position="781"/>
    </location>
</feature>
<dbReference type="InterPro" id="IPR019748">
    <property type="entry name" value="FERM_central"/>
</dbReference>
<dbReference type="GO" id="GO:0009887">
    <property type="term" value="P:animal organ morphogenesis"/>
    <property type="evidence" value="ECO:0007669"/>
    <property type="project" value="UniProtKB-ARBA"/>
</dbReference>
<dbReference type="PRINTS" id="PR00935">
    <property type="entry name" value="BAND41"/>
</dbReference>
<keyword evidence="8" id="KW-0965">Cell junction</keyword>
<evidence type="ECO:0000256" key="4">
    <source>
        <dbReference type="ARBA" id="ARBA00013064"/>
    </source>
</evidence>
<comment type="subcellular location">
    <subcellularLocation>
        <location evidence="2">Cell junction</location>
    </subcellularLocation>
    <subcellularLocation>
        <location evidence="1">Cytoplasm</location>
        <location evidence="1">Cytoskeleton</location>
    </subcellularLocation>
</comment>
<evidence type="ECO:0000259" key="11">
    <source>
        <dbReference type="PROSITE" id="PS50055"/>
    </source>
</evidence>
<feature type="compositionally biased region" description="Polar residues" evidence="10">
    <location>
        <begin position="814"/>
        <end position="830"/>
    </location>
</feature>
<reference evidence="14" key="2">
    <citation type="journal article" date="2015" name="J. Proteomics">
        <title>Sexual differences in the sialomes of the zebra tick, Rhipicephalus pulchellus.</title>
        <authorList>
            <person name="Tan A.W."/>
            <person name="Francischetti I.M."/>
            <person name="Slovak M."/>
            <person name="Kini R.M."/>
            <person name="Ribeiro J.M."/>
        </authorList>
    </citation>
    <scope>NUCLEOTIDE SEQUENCE</scope>
    <source>
        <tissue evidence="14">Salivary gland</tissue>
    </source>
</reference>
<dbReference type="PROSITE" id="PS50056">
    <property type="entry name" value="TYR_PHOSPHATASE_2"/>
    <property type="match status" value="1"/>
</dbReference>
<accession>L7M6N5</accession>
<dbReference type="Pfam" id="PF00102">
    <property type="entry name" value="Y_phosphatase"/>
    <property type="match status" value="1"/>
</dbReference>
<dbReference type="InterPro" id="IPR014352">
    <property type="entry name" value="FERM/acyl-CoA-bd_prot_sf"/>
</dbReference>
<evidence type="ECO:0000256" key="10">
    <source>
        <dbReference type="SAM" id="MobiDB-lite"/>
    </source>
</evidence>
<dbReference type="GO" id="GO:0048666">
    <property type="term" value="P:neuron development"/>
    <property type="evidence" value="ECO:0007669"/>
    <property type="project" value="UniProtKB-ARBA"/>
</dbReference>
<feature type="region of interest" description="Disordered" evidence="10">
    <location>
        <begin position="263"/>
        <end position="289"/>
    </location>
</feature>
<evidence type="ECO:0000256" key="5">
    <source>
        <dbReference type="ARBA" id="ARBA00022490"/>
    </source>
</evidence>
<evidence type="ECO:0000256" key="6">
    <source>
        <dbReference type="ARBA" id="ARBA00022801"/>
    </source>
</evidence>
<dbReference type="InterPro" id="IPR000242">
    <property type="entry name" value="PTP_cat"/>
</dbReference>
<dbReference type="EC" id="3.1.3.48" evidence="4"/>
<evidence type="ECO:0000259" key="12">
    <source>
        <dbReference type="PROSITE" id="PS50056"/>
    </source>
</evidence>
<protein>
    <recommendedName>
        <fullName evidence="4">protein-tyrosine-phosphatase</fullName>
        <ecNumber evidence="4">3.1.3.48</ecNumber>
    </recommendedName>
</protein>
<keyword evidence="7" id="KW-0904">Protein phosphatase</keyword>
<dbReference type="Gene3D" id="3.90.190.10">
    <property type="entry name" value="Protein tyrosine phosphatase superfamily"/>
    <property type="match status" value="1"/>
</dbReference>
<feature type="domain" description="FERM" evidence="13">
    <location>
        <begin position="21"/>
        <end position="347"/>
    </location>
</feature>
<feature type="domain" description="Tyrosine specific protein phosphatases" evidence="12">
    <location>
        <begin position="1032"/>
        <end position="1113"/>
    </location>
</feature>
<keyword evidence="5" id="KW-0963">Cytoplasm</keyword>
<keyword evidence="6" id="KW-0378">Hydrolase</keyword>
<dbReference type="PROSITE" id="PS00383">
    <property type="entry name" value="TYR_PHOSPHATASE_1"/>
    <property type="match status" value="1"/>
</dbReference>
<dbReference type="SMART" id="SM00194">
    <property type="entry name" value="PTPc"/>
    <property type="match status" value="1"/>
</dbReference>
<dbReference type="SUPFAM" id="SSF47031">
    <property type="entry name" value="Second domain of FERM"/>
    <property type="match status" value="1"/>
</dbReference>
<dbReference type="FunFam" id="3.10.20.90:FF:000039">
    <property type="entry name" value="Tyrosine-protein phosphatase non-receptor type"/>
    <property type="match status" value="1"/>
</dbReference>
<dbReference type="PROSITE" id="PS50055">
    <property type="entry name" value="TYR_PHOSPHATASE_PTP"/>
    <property type="match status" value="1"/>
</dbReference>
<dbReference type="SUPFAM" id="SSF52799">
    <property type="entry name" value="(Phosphotyrosine protein) phosphatases II"/>
    <property type="match status" value="1"/>
</dbReference>
<feature type="region of interest" description="Disordered" evidence="10">
    <location>
        <begin position="665"/>
        <end position="690"/>
    </location>
</feature>
<evidence type="ECO:0000259" key="13">
    <source>
        <dbReference type="PROSITE" id="PS50057"/>
    </source>
</evidence>
<dbReference type="Gene3D" id="3.10.20.90">
    <property type="entry name" value="Phosphatidylinositol 3-kinase Catalytic Subunit, Chain A, domain 1"/>
    <property type="match status" value="1"/>
</dbReference>
<dbReference type="AlphaFoldDB" id="L7M6N5"/>
<feature type="region of interest" description="Disordered" evidence="10">
    <location>
        <begin position="753"/>
        <end position="793"/>
    </location>
</feature>
<dbReference type="InterPro" id="IPR018979">
    <property type="entry name" value="FERM_N"/>
</dbReference>
<dbReference type="SUPFAM" id="SSF50729">
    <property type="entry name" value="PH domain-like"/>
    <property type="match status" value="1"/>
</dbReference>
<dbReference type="CDD" id="cd14473">
    <property type="entry name" value="FERM_B-lobe"/>
    <property type="match status" value="1"/>
</dbReference>
<dbReference type="GO" id="GO:0071944">
    <property type="term" value="C:cell periphery"/>
    <property type="evidence" value="ECO:0007669"/>
    <property type="project" value="UniProtKB-ARBA"/>
</dbReference>
<evidence type="ECO:0000313" key="14">
    <source>
        <dbReference type="EMBL" id="JAA59700.1"/>
    </source>
</evidence>
<dbReference type="EMBL" id="GACK01005334">
    <property type="protein sequence ID" value="JAA59700.1"/>
    <property type="molecule type" value="mRNA"/>
</dbReference>
<evidence type="ECO:0000256" key="8">
    <source>
        <dbReference type="ARBA" id="ARBA00022949"/>
    </source>
</evidence>